<reference evidence="2" key="1">
    <citation type="submission" date="2021-01" db="EMBL/GenBank/DDBJ databases">
        <authorList>
            <person name="Corre E."/>
            <person name="Pelletier E."/>
            <person name="Niang G."/>
            <person name="Scheremetjew M."/>
            <person name="Finn R."/>
            <person name="Kale V."/>
            <person name="Holt S."/>
            <person name="Cochrane G."/>
            <person name="Meng A."/>
            <person name="Brown T."/>
            <person name="Cohen L."/>
        </authorList>
    </citation>
    <scope>NUCLEOTIDE SEQUENCE</scope>
    <source>
        <strain evidence="2">Ras09</strain>
    </source>
</reference>
<feature type="domain" description="Manganese/iron superoxide dismutase C-terminal" evidence="1">
    <location>
        <begin position="71"/>
        <end position="179"/>
    </location>
</feature>
<organism evidence="2">
    <name type="scientific">Strombidium rassoulzadegani</name>
    <dbReference type="NCBI Taxonomy" id="1082188"/>
    <lineage>
        <taxon>Eukaryota</taxon>
        <taxon>Sar</taxon>
        <taxon>Alveolata</taxon>
        <taxon>Ciliophora</taxon>
        <taxon>Intramacronucleata</taxon>
        <taxon>Spirotrichea</taxon>
        <taxon>Oligotrichia</taxon>
        <taxon>Strombidiidae</taxon>
        <taxon>Strombidium</taxon>
    </lineage>
</organism>
<dbReference type="PANTHER" id="PTHR43595">
    <property type="entry name" value="37S RIBOSOMAL PROTEIN S26, MITOCHONDRIAL"/>
    <property type="match status" value="1"/>
</dbReference>
<dbReference type="PANTHER" id="PTHR43595:SF2">
    <property type="entry name" value="SMALL RIBOSOMAL SUBUNIT PROTEIN MS42"/>
    <property type="match status" value="1"/>
</dbReference>
<sequence length="193" mass="22169">MAKHITHVLKRMKEQVALISNEDEDMQKQTLTEAQECAGFEEMHNRIVIGGYFNHLFFFSILGAQGGASEPQGQLKEMIDKHFTDYSGFKESFKKVVAQRFQPGWVWLSILPDGSKLLVTQTNNEDNTLMMGVIETKSIPIICLDLWEHSYWEEHEGSANGSYVEQFFDNVDWQKVSKNFEDYNVKGQVAPLL</sequence>
<dbReference type="InterPro" id="IPR036314">
    <property type="entry name" value="SOD_C_sf"/>
</dbReference>
<dbReference type="Gene3D" id="3.55.40.20">
    <property type="entry name" value="Iron/manganese superoxide dismutase, C-terminal domain"/>
    <property type="match status" value="1"/>
</dbReference>
<dbReference type="GO" id="GO:0005737">
    <property type="term" value="C:cytoplasm"/>
    <property type="evidence" value="ECO:0007669"/>
    <property type="project" value="TreeGrafter"/>
</dbReference>
<proteinExistence type="predicted"/>
<evidence type="ECO:0000313" key="2">
    <source>
        <dbReference type="EMBL" id="CAE0234127.1"/>
    </source>
</evidence>
<dbReference type="InterPro" id="IPR019832">
    <property type="entry name" value="Mn/Fe_SOD_C"/>
</dbReference>
<dbReference type="AlphaFoldDB" id="A0A7S3FX50"/>
<evidence type="ECO:0000259" key="1">
    <source>
        <dbReference type="Pfam" id="PF02777"/>
    </source>
</evidence>
<dbReference type="SUPFAM" id="SSF54719">
    <property type="entry name" value="Fe,Mn superoxide dismutase (SOD), C-terminal domain"/>
    <property type="match status" value="1"/>
</dbReference>
<dbReference type="GO" id="GO:0046872">
    <property type="term" value="F:metal ion binding"/>
    <property type="evidence" value="ECO:0007669"/>
    <property type="project" value="InterPro"/>
</dbReference>
<dbReference type="EMBL" id="HBIA01011694">
    <property type="protein sequence ID" value="CAE0234127.1"/>
    <property type="molecule type" value="Transcribed_RNA"/>
</dbReference>
<gene>
    <name evidence="2" type="ORF">SRAS04492_LOCUS5929</name>
</gene>
<protein>
    <recommendedName>
        <fullName evidence="1">Manganese/iron superoxide dismutase C-terminal domain-containing protein</fullName>
    </recommendedName>
</protein>
<dbReference type="Pfam" id="PF02777">
    <property type="entry name" value="Sod_Fe_C"/>
    <property type="match status" value="1"/>
</dbReference>
<dbReference type="GO" id="GO:0004784">
    <property type="term" value="F:superoxide dismutase activity"/>
    <property type="evidence" value="ECO:0007669"/>
    <property type="project" value="InterPro"/>
</dbReference>
<name>A0A7S3FX50_9SPIT</name>
<accession>A0A7S3FX50</accession>